<proteinExistence type="predicted"/>
<name>A0A9E2KFR4_9BACE</name>
<dbReference type="Proteomes" id="UP000824236">
    <property type="component" value="Unassembled WGS sequence"/>
</dbReference>
<accession>A0A9E2KFR4</accession>
<organism evidence="1 2">
    <name type="scientific">Candidatus Bacteroides intestinipullorum</name>
    <dbReference type="NCBI Taxonomy" id="2838471"/>
    <lineage>
        <taxon>Bacteria</taxon>
        <taxon>Pseudomonadati</taxon>
        <taxon>Bacteroidota</taxon>
        <taxon>Bacteroidia</taxon>
        <taxon>Bacteroidales</taxon>
        <taxon>Bacteroidaceae</taxon>
        <taxon>Bacteroides</taxon>
    </lineage>
</organism>
<evidence type="ECO:0000313" key="1">
    <source>
        <dbReference type="EMBL" id="MBU3813598.1"/>
    </source>
</evidence>
<reference evidence="1" key="2">
    <citation type="submission" date="2021-04" db="EMBL/GenBank/DDBJ databases">
        <authorList>
            <person name="Gilroy R."/>
        </authorList>
    </citation>
    <scope>NUCLEOTIDE SEQUENCE</scope>
    <source>
        <strain evidence="1">B3-3758</strain>
    </source>
</reference>
<reference evidence="1" key="1">
    <citation type="journal article" date="2021" name="PeerJ">
        <title>Extensive microbial diversity within the chicken gut microbiome revealed by metagenomics and culture.</title>
        <authorList>
            <person name="Gilroy R."/>
            <person name="Ravi A."/>
            <person name="Getino M."/>
            <person name="Pursley I."/>
            <person name="Horton D.L."/>
            <person name="Alikhan N.F."/>
            <person name="Baker D."/>
            <person name="Gharbi K."/>
            <person name="Hall N."/>
            <person name="Watson M."/>
            <person name="Adriaenssens E.M."/>
            <person name="Foster-Nyarko E."/>
            <person name="Jarju S."/>
            <person name="Secka A."/>
            <person name="Antonio M."/>
            <person name="Oren A."/>
            <person name="Chaudhuri R.R."/>
            <person name="La Ragione R."/>
            <person name="Hildebrand F."/>
            <person name="Pallen M.J."/>
        </authorList>
    </citation>
    <scope>NUCLEOTIDE SEQUENCE</scope>
    <source>
        <strain evidence="1">B3-3758</strain>
    </source>
</reference>
<dbReference type="AlphaFoldDB" id="A0A9E2KFR4"/>
<gene>
    <name evidence="1" type="ORF">H9791_03695</name>
</gene>
<dbReference type="EMBL" id="JAHLFO010000043">
    <property type="protein sequence ID" value="MBU3813598.1"/>
    <property type="molecule type" value="Genomic_DNA"/>
</dbReference>
<protein>
    <submittedName>
        <fullName evidence="1">Uncharacterized protein</fullName>
    </submittedName>
</protein>
<comment type="caution">
    <text evidence="1">The sequence shown here is derived from an EMBL/GenBank/DDBJ whole genome shotgun (WGS) entry which is preliminary data.</text>
</comment>
<sequence length="155" mass="17030">MNQHPFISAPSLRFRRWSRKAYAAFASVGRHVTIGCVHKGIADRSLAKQVSTGIKASCAEGGQILGEQHQNCYDDAPPDYCLIDLLKPAVGEILPADKANACRKRLFGVDRVCACLYTIDTGQTSLRRLSGDACLFRALSQSDPRHHFNPKTTLT</sequence>
<evidence type="ECO:0000313" key="2">
    <source>
        <dbReference type="Proteomes" id="UP000824236"/>
    </source>
</evidence>